<keyword evidence="5" id="KW-1185">Reference proteome</keyword>
<dbReference type="SUPFAM" id="SSF53383">
    <property type="entry name" value="PLP-dependent transferases"/>
    <property type="match status" value="1"/>
</dbReference>
<proteinExistence type="predicted"/>
<feature type="region of interest" description="Disordered" evidence="2">
    <location>
        <begin position="1"/>
        <end position="31"/>
    </location>
</feature>
<evidence type="ECO:0000256" key="1">
    <source>
        <dbReference type="ARBA" id="ARBA00022898"/>
    </source>
</evidence>
<gene>
    <name evidence="4" type="ORF">S7711_04081</name>
</gene>
<dbReference type="Proteomes" id="UP000028045">
    <property type="component" value="Unassembled WGS sequence"/>
</dbReference>
<evidence type="ECO:0000313" key="4">
    <source>
        <dbReference type="EMBL" id="KEY67761.1"/>
    </source>
</evidence>
<dbReference type="EMBL" id="KL648604">
    <property type="protein sequence ID" value="KEY67761.1"/>
    <property type="molecule type" value="Genomic_DNA"/>
</dbReference>
<organism evidence="4 5">
    <name type="scientific">Stachybotrys chartarum (strain CBS 109288 / IBT 7711)</name>
    <name type="common">Toxic black mold</name>
    <name type="synonym">Stilbospora chartarum</name>
    <dbReference type="NCBI Taxonomy" id="1280523"/>
    <lineage>
        <taxon>Eukaryota</taxon>
        <taxon>Fungi</taxon>
        <taxon>Dikarya</taxon>
        <taxon>Ascomycota</taxon>
        <taxon>Pezizomycotina</taxon>
        <taxon>Sordariomycetes</taxon>
        <taxon>Hypocreomycetidae</taxon>
        <taxon>Hypocreales</taxon>
        <taxon>Stachybotryaceae</taxon>
        <taxon>Stachybotrys</taxon>
    </lineage>
</organism>
<dbReference type="AlphaFoldDB" id="A0A084AR32"/>
<protein>
    <recommendedName>
        <fullName evidence="3">Aminotransferase class V domain-containing protein</fullName>
    </recommendedName>
</protein>
<evidence type="ECO:0000313" key="5">
    <source>
        <dbReference type="Proteomes" id="UP000028045"/>
    </source>
</evidence>
<keyword evidence="1" id="KW-0663">Pyridoxal phosphate</keyword>
<evidence type="ECO:0000256" key="2">
    <source>
        <dbReference type="SAM" id="MobiDB-lite"/>
    </source>
</evidence>
<dbReference type="HOGENOM" id="CLU_003433_3_0_1"/>
<dbReference type="OrthoDB" id="5978656at2759"/>
<feature type="domain" description="Aminotransferase class V" evidence="3">
    <location>
        <begin position="92"/>
        <end position="283"/>
    </location>
</feature>
<dbReference type="PANTHER" id="PTHR43092:SF2">
    <property type="entry name" value="HERCYNYLCYSTEINE SULFOXIDE LYASE"/>
    <property type="match status" value="1"/>
</dbReference>
<reference evidence="4 5" key="1">
    <citation type="journal article" date="2014" name="BMC Genomics">
        <title>Comparative genome sequencing reveals chemotype-specific gene clusters in the toxigenic black mold Stachybotrys.</title>
        <authorList>
            <person name="Semeiks J."/>
            <person name="Borek D."/>
            <person name="Otwinowski Z."/>
            <person name="Grishin N.V."/>
        </authorList>
    </citation>
    <scope>NUCLEOTIDE SEQUENCE [LARGE SCALE GENOMIC DNA]</scope>
    <source>
        <strain evidence="5">CBS 109288 / IBT 7711</strain>
    </source>
</reference>
<dbReference type="PANTHER" id="PTHR43092">
    <property type="entry name" value="L-CYSTEINE DESULFHYDRASE"/>
    <property type="match status" value="1"/>
</dbReference>
<sequence>MVQSSVKTSLPVRGRPQTAEDHEALNQASNEQLPLEFGGDLKRLFPFAPEWRNLNHGSFGSIPNAILAKLKDHQAQTEARPDLWIRYEYPRLLDESRAAVAEILNAPTDTVVFVGNATEGVNTVFRNFKWDKDCKDVVVTFSTVYEAVGKVVDYLVDYYEDRLEHREIALTYPMEDEEILAKFRDTVKKVEDEGKRVKACIFDVVSSRPGLAFPWVDMVKSCKELGVLSVVDGAQGIGMVPLDLTAADPDFFVSNCHKWLFVPRGCAVFYVPERNQHLLPTTLATSHGYKPKKVVRTTPLPPNGKTPFVANFEFVGTKDTNPYLCVKDAIEWRRQYLGGEERILNYLWDLNKRGSALVAEKLGTFVLENKAGTLTNNAMANIALPIWIGERGASGNEGDVVVPQAEANEAFQWMLKEFMGAYNTFLVVYAEQGRFWTRLSAQVYLDLEDYEFAAKALHEVAEKVRAKEYAQAAKEKL</sequence>
<name>A0A084AR32_STACB</name>
<dbReference type="Pfam" id="PF00266">
    <property type="entry name" value="Aminotran_5"/>
    <property type="match status" value="1"/>
</dbReference>
<accession>A0A084AR32</accession>
<dbReference type="InterPro" id="IPR000192">
    <property type="entry name" value="Aminotrans_V_dom"/>
</dbReference>
<dbReference type="InterPro" id="IPR015424">
    <property type="entry name" value="PyrdxlP-dep_Trfase"/>
</dbReference>
<dbReference type="Gene3D" id="3.40.640.10">
    <property type="entry name" value="Type I PLP-dependent aspartate aminotransferase-like (Major domain)"/>
    <property type="match status" value="1"/>
</dbReference>
<dbReference type="InterPro" id="IPR015421">
    <property type="entry name" value="PyrdxlP-dep_Trfase_major"/>
</dbReference>
<evidence type="ECO:0000259" key="3">
    <source>
        <dbReference type="Pfam" id="PF00266"/>
    </source>
</evidence>